<evidence type="ECO:0008006" key="4">
    <source>
        <dbReference type="Google" id="ProtNLM"/>
    </source>
</evidence>
<dbReference type="EMBL" id="JAYGHG010000006">
    <property type="protein sequence ID" value="MEA5580969.1"/>
    <property type="molecule type" value="Genomic_DNA"/>
</dbReference>
<evidence type="ECO:0000256" key="1">
    <source>
        <dbReference type="SAM" id="MobiDB-lite"/>
    </source>
</evidence>
<keyword evidence="3" id="KW-1185">Reference proteome</keyword>
<organism evidence="2 3">
    <name type="scientific">Nodularia harveyana UHCC-0300</name>
    <dbReference type="NCBI Taxonomy" id="2974287"/>
    <lineage>
        <taxon>Bacteria</taxon>
        <taxon>Bacillati</taxon>
        <taxon>Cyanobacteriota</taxon>
        <taxon>Cyanophyceae</taxon>
        <taxon>Nostocales</taxon>
        <taxon>Nodulariaceae</taxon>
        <taxon>Nodularia</taxon>
    </lineage>
</organism>
<evidence type="ECO:0000313" key="2">
    <source>
        <dbReference type="EMBL" id="MEA5580969.1"/>
    </source>
</evidence>
<sequence>MVLSVWRKLIIIASVSLNIVLLLSSCDDKVTQCQQLIQVVNAGNSLIDQNKGEQVVTSSQLSRDLQVITKSLTELNLSDPNLQEFQSSFATIFDNLSQAIAKASYALGTAKSAEPSPAGREKLQQARTEIDTSLTLAESAGKESDALAEDLNKYCGQPQ</sequence>
<comment type="caution">
    <text evidence="2">The sequence shown here is derived from an EMBL/GenBank/DDBJ whole genome shotgun (WGS) entry which is preliminary data.</text>
</comment>
<feature type="region of interest" description="Disordered" evidence="1">
    <location>
        <begin position="110"/>
        <end position="130"/>
    </location>
</feature>
<dbReference type="Proteomes" id="UP001302120">
    <property type="component" value="Unassembled WGS sequence"/>
</dbReference>
<proteinExistence type="predicted"/>
<dbReference type="RefSeq" id="WP_323195308.1">
    <property type="nucleotide sequence ID" value="NZ_JAYGHG010000006.1"/>
</dbReference>
<gene>
    <name evidence="2" type="ORF">VB620_06395</name>
</gene>
<dbReference type="PROSITE" id="PS51257">
    <property type="entry name" value="PROKAR_LIPOPROTEIN"/>
    <property type="match status" value="1"/>
</dbReference>
<evidence type="ECO:0000313" key="3">
    <source>
        <dbReference type="Proteomes" id="UP001302120"/>
    </source>
</evidence>
<name>A0ABU5UBQ9_9CYAN</name>
<reference evidence="2 3" key="1">
    <citation type="submission" date="2023-12" db="EMBL/GenBank/DDBJ databases">
        <title>Baltic Sea Cyanobacteria.</title>
        <authorList>
            <person name="Delbaje E."/>
            <person name="Fewer D.P."/>
            <person name="Shishido T.K."/>
        </authorList>
    </citation>
    <scope>NUCLEOTIDE SEQUENCE [LARGE SCALE GENOMIC DNA]</scope>
    <source>
        <strain evidence="2 3">UHCC-0300</strain>
    </source>
</reference>
<feature type="compositionally biased region" description="Basic and acidic residues" evidence="1">
    <location>
        <begin position="119"/>
        <end position="130"/>
    </location>
</feature>
<accession>A0ABU5UBQ9</accession>
<protein>
    <recommendedName>
        <fullName evidence="4">Lipoprotein</fullName>
    </recommendedName>
</protein>